<dbReference type="AlphaFoldDB" id="A0A9W4INW8"/>
<feature type="region of interest" description="Disordered" evidence="1">
    <location>
        <begin position="93"/>
        <end position="117"/>
    </location>
</feature>
<dbReference type="InterPro" id="IPR022234">
    <property type="entry name" value="DUF3759"/>
</dbReference>
<dbReference type="PANTHER" id="PTHR37450:SF1">
    <property type="entry name" value="CIPC PROTEIN"/>
    <property type="match status" value="1"/>
</dbReference>
<protein>
    <recommendedName>
        <fullName evidence="4">CipC-like antibiotic response protein</fullName>
    </recommendedName>
</protein>
<organism evidence="2 3">
    <name type="scientific">Penicillium salamii</name>
    <dbReference type="NCBI Taxonomy" id="1612424"/>
    <lineage>
        <taxon>Eukaryota</taxon>
        <taxon>Fungi</taxon>
        <taxon>Dikarya</taxon>
        <taxon>Ascomycota</taxon>
        <taxon>Pezizomycotina</taxon>
        <taxon>Eurotiomycetes</taxon>
        <taxon>Eurotiomycetidae</taxon>
        <taxon>Eurotiales</taxon>
        <taxon>Aspergillaceae</taxon>
        <taxon>Penicillium</taxon>
    </lineage>
</organism>
<accession>A0A9W4INW8</accession>
<dbReference type="Proteomes" id="UP001152592">
    <property type="component" value="Unassembled WGS sequence"/>
</dbReference>
<dbReference type="PANTHER" id="PTHR37450">
    <property type="entry name" value="CIPC PROTEIN"/>
    <property type="match status" value="1"/>
</dbReference>
<proteinExistence type="predicted"/>
<name>A0A9W4INW8_9EURO</name>
<gene>
    <name evidence="2" type="ORF">PSALAMII_LOCUS2256</name>
</gene>
<evidence type="ECO:0000313" key="2">
    <source>
        <dbReference type="EMBL" id="CAG8318417.1"/>
    </source>
</evidence>
<comment type="caution">
    <text evidence="2">The sequence shown here is derived from an EMBL/GenBank/DDBJ whole genome shotgun (WGS) entry which is preliminary data.</text>
</comment>
<evidence type="ECO:0000313" key="3">
    <source>
        <dbReference type="Proteomes" id="UP001152592"/>
    </source>
</evidence>
<evidence type="ECO:0000256" key="1">
    <source>
        <dbReference type="SAM" id="MobiDB-lite"/>
    </source>
</evidence>
<feature type="compositionally biased region" description="Basic and acidic residues" evidence="1">
    <location>
        <begin position="7"/>
        <end position="22"/>
    </location>
</feature>
<dbReference type="OrthoDB" id="9895617at2759"/>
<feature type="region of interest" description="Disordered" evidence="1">
    <location>
        <begin position="1"/>
        <end position="22"/>
    </location>
</feature>
<dbReference type="EMBL" id="CAJVPD010000099">
    <property type="protein sequence ID" value="CAG8318417.1"/>
    <property type="molecule type" value="Genomic_DNA"/>
</dbReference>
<dbReference type="Pfam" id="PF12585">
    <property type="entry name" value="DUF3759"/>
    <property type="match status" value="1"/>
</dbReference>
<evidence type="ECO:0008006" key="4">
    <source>
        <dbReference type="Google" id="ProtNLM"/>
    </source>
</evidence>
<reference evidence="2" key="1">
    <citation type="submission" date="2021-07" db="EMBL/GenBank/DDBJ databases">
        <authorList>
            <person name="Branca A.L. A."/>
        </authorList>
    </citation>
    <scope>NUCLEOTIDE SEQUENCE</scope>
</reference>
<sequence length="117" mass="13332">MIQAMRVHADFPPDESEKAHRDVYNGEQHHEGKFSHEFAAGAASFGAMKAYEDHERKNGKPVSHAFAKELLAGIVGGEVDKLAETKGMDWVDREKAHHHAKENAKHMYEERYERGNY</sequence>